<dbReference type="EMBL" id="MK814743">
    <property type="protein sequence ID" value="QCI09034.1"/>
    <property type="molecule type" value="Genomic_DNA"/>
</dbReference>
<keyword evidence="3" id="KW-0687">Ribonucleoprotein</keyword>
<name>A0A4D6WZ95_9FLOR</name>
<accession>A0A4D6WZ95</accession>
<dbReference type="PROSITE" id="PS50126">
    <property type="entry name" value="S1"/>
    <property type="match status" value="3"/>
</dbReference>
<dbReference type="InterPro" id="IPR003029">
    <property type="entry name" value="S1_domain"/>
</dbReference>
<evidence type="ECO:0000313" key="5">
    <source>
        <dbReference type="EMBL" id="QCI09034.1"/>
    </source>
</evidence>
<feature type="domain" description="S1 motif" evidence="4">
    <location>
        <begin position="26"/>
        <end position="98"/>
    </location>
</feature>
<reference evidence="5" key="2">
    <citation type="submission" date="2019-04" db="EMBL/GenBank/DDBJ databases">
        <authorList>
            <person name="Pasella M."/>
        </authorList>
    </citation>
    <scope>NUCLEOTIDE SEQUENCE</scope>
    <source>
        <strain evidence="5">PD1141</strain>
    </source>
</reference>
<dbReference type="GO" id="GO:0006412">
    <property type="term" value="P:translation"/>
    <property type="evidence" value="ECO:0007669"/>
    <property type="project" value="TreeGrafter"/>
</dbReference>
<evidence type="ECO:0000256" key="1">
    <source>
        <dbReference type="ARBA" id="ARBA00006767"/>
    </source>
</evidence>
<dbReference type="Pfam" id="PF00575">
    <property type="entry name" value="S1"/>
    <property type="match status" value="3"/>
</dbReference>
<evidence type="ECO:0000259" key="4">
    <source>
        <dbReference type="PROSITE" id="PS50126"/>
    </source>
</evidence>
<proteinExistence type="inferred from homology"/>
<evidence type="ECO:0000256" key="3">
    <source>
        <dbReference type="ARBA" id="ARBA00023274"/>
    </source>
</evidence>
<geneLocation type="plastid" evidence="5"/>
<dbReference type="GO" id="GO:0005840">
    <property type="term" value="C:ribosome"/>
    <property type="evidence" value="ECO:0007669"/>
    <property type="project" value="UniProtKB-KW"/>
</dbReference>
<dbReference type="InterPro" id="IPR050437">
    <property type="entry name" value="Ribos_protein_bS1-like"/>
</dbReference>
<keyword evidence="5" id="KW-0934">Plastid</keyword>
<keyword evidence="2 5" id="KW-0689">Ribosomal protein</keyword>
<dbReference type="GO" id="GO:1990904">
    <property type="term" value="C:ribonucleoprotein complex"/>
    <property type="evidence" value="ECO:0007669"/>
    <property type="project" value="UniProtKB-KW"/>
</dbReference>
<feature type="domain" description="S1 motif" evidence="4">
    <location>
        <begin position="194"/>
        <end position="262"/>
    </location>
</feature>
<dbReference type="AlphaFoldDB" id="A0A4D6WZ95"/>
<dbReference type="SUPFAM" id="SSF50249">
    <property type="entry name" value="Nucleic acid-binding proteins"/>
    <property type="match status" value="3"/>
</dbReference>
<gene>
    <name evidence="5" type="primary">rps1</name>
</gene>
<feature type="domain" description="S1 motif" evidence="4">
    <location>
        <begin position="115"/>
        <end position="180"/>
    </location>
</feature>
<dbReference type="GO" id="GO:0003729">
    <property type="term" value="F:mRNA binding"/>
    <property type="evidence" value="ECO:0007669"/>
    <property type="project" value="TreeGrafter"/>
</dbReference>
<dbReference type="GO" id="GO:0003735">
    <property type="term" value="F:structural constituent of ribosome"/>
    <property type="evidence" value="ECO:0007669"/>
    <property type="project" value="TreeGrafter"/>
</dbReference>
<reference evidence="5" key="1">
    <citation type="journal article" date="2019" name="Mol. Phylogenet. Evol.">
        <title>Morphological evolution and classification of the red algal order Ceramiales inferred using plastid phylogenomics.</title>
        <authorList>
            <person name="Diaz-Tapia P."/>
            <person name="Pasella M.M."/>
            <person name="Verbruggen H."/>
            <person name="Maggs C.A."/>
        </authorList>
    </citation>
    <scope>NUCLEOTIDE SEQUENCE</scope>
    <source>
        <strain evidence="5">PD1141</strain>
    </source>
</reference>
<dbReference type="InterPro" id="IPR012340">
    <property type="entry name" value="NA-bd_OB-fold"/>
</dbReference>
<comment type="similarity">
    <text evidence="1">Belongs to the bacterial ribosomal protein bS1 family.</text>
</comment>
<organism evidence="5">
    <name type="scientific">Inkyuleea mariana</name>
    <dbReference type="NCBI Taxonomy" id="123988"/>
    <lineage>
        <taxon>Eukaryota</taxon>
        <taxon>Rhodophyta</taxon>
        <taxon>Florideophyceae</taxon>
        <taxon>Rhodymeniophycidae</taxon>
        <taxon>Ceramiales</taxon>
        <taxon>Ceramiaceae</taxon>
        <taxon>Inkyuleea</taxon>
    </lineage>
</organism>
<dbReference type="Gene3D" id="2.40.50.140">
    <property type="entry name" value="Nucleic acid-binding proteins"/>
    <property type="match status" value="3"/>
</dbReference>
<protein>
    <submittedName>
        <fullName evidence="5">Ribosomal protein S1</fullName>
    </submittedName>
</protein>
<sequence length="265" mass="30529">MQYKKGFTEKNFAYILNQYKYNLHPGDIVAGKIFNKEAKGFLVDIGTHIAGYLPLKELSLISKVNYNKKEISYLNNLTREFFILAYNTDSQQLILSIKRLEYLRAWKRIKQLNKEDIILNLKIDQINKGGAITYLEGLKGFIPNSHLTRNKNKIKFKEKKIKCKILIANEKNNQIICSNKSALLYLSTDKFKIGEIVYGAITAIQTYGIFIDINSIPALLHISEIGSKHIENIHEIFQIGNIIKVKIIHIDMKQGRLSVSRRNID</sequence>
<dbReference type="PANTHER" id="PTHR10724">
    <property type="entry name" value="30S RIBOSOMAL PROTEIN S1"/>
    <property type="match status" value="1"/>
</dbReference>
<dbReference type="SMART" id="SM00316">
    <property type="entry name" value="S1"/>
    <property type="match status" value="3"/>
</dbReference>
<evidence type="ECO:0000256" key="2">
    <source>
        <dbReference type="ARBA" id="ARBA00022980"/>
    </source>
</evidence>
<dbReference type="PANTHER" id="PTHR10724:SF7">
    <property type="entry name" value="SMALL RIBOSOMAL SUBUNIT PROTEIN BS1C"/>
    <property type="match status" value="1"/>
</dbReference>